<dbReference type="InterPro" id="IPR045886">
    <property type="entry name" value="ThiF/MoeB/HesA"/>
</dbReference>
<evidence type="ECO:0000256" key="1">
    <source>
        <dbReference type="ARBA" id="ARBA00009919"/>
    </source>
</evidence>
<dbReference type="GO" id="GO:0008146">
    <property type="term" value="F:sulfotransferase activity"/>
    <property type="evidence" value="ECO:0007669"/>
    <property type="project" value="TreeGrafter"/>
</dbReference>
<evidence type="ECO:0000313" key="14">
    <source>
        <dbReference type="EMBL" id="PQA88420.1"/>
    </source>
</evidence>
<keyword evidence="4" id="KW-0067">ATP-binding</keyword>
<evidence type="ECO:0000256" key="12">
    <source>
        <dbReference type="ARBA" id="ARBA00078531"/>
    </source>
</evidence>
<dbReference type="OrthoDB" id="9804286at2"/>
<accession>A0A2S7K7E8</accession>
<comment type="subunit">
    <text evidence="7">Homodimer. Forms a stable heterotetrameric complex of 2 MoeB and 2 MoaD during adenylation of MoaD.</text>
</comment>
<reference evidence="14 15" key="1">
    <citation type="submission" date="2017-12" db="EMBL/GenBank/DDBJ databases">
        <authorList>
            <person name="Hurst M.R.H."/>
        </authorList>
    </citation>
    <scope>NUCLEOTIDE SEQUENCE [LARGE SCALE GENOMIC DNA]</scope>
    <source>
        <strain evidence="14 15">SY-3-19</strain>
    </source>
</reference>
<dbReference type="Proteomes" id="UP000239504">
    <property type="component" value="Unassembled WGS sequence"/>
</dbReference>
<dbReference type="EC" id="2.7.7.80" evidence="8"/>
<sequence>MTPEERERYARHILLREVGGQGQQKLLAARVLVVGAGGLGSPILSYLAAAGVGLLGIADDDVVSLSNLQRQTLFRTEDVGRDKVEAAREAIARLNPHVKSDAHPRVTEENARKIVSGYDLVVEGVDNFAARYALNRACIAEKTPLVSAAVGRFEGQLSTFKPFADPGVLPCYRCLVPEEPPREEQVNCAEEGVLGAVTGVMGTLAAMEVLKELLSVGDSLAGRLMLYDGLGGAFRTVKLPADPACPDCSVHG</sequence>
<keyword evidence="14" id="KW-0548">Nucleotidyltransferase</keyword>
<evidence type="ECO:0000256" key="4">
    <source>
        <dbReference type="ARBA" id="ARBA00022840"/>
    </source>
</evidence>
<dbReference type="AlphaFoldDB" id="A0A2S7K7E8"/>
<dbReference type="PANTHER" id="PTHR10953:SF102">
    <property type="entry name" value="ADENYLYLTRANSFERASE AND SULFURTRANSFERASE MOCS3"/>
    <property type="match status" value="1"/>
</dbReference>
<dbReference type="NCBIfam" id="NF004281">
    <property type="entry name" value="PRK05690.1"/>
    <property type="match status" value="1"/>
</dbReference>
<evidence type="ECO:0000256" key="9">
    <source>
        <dbReference type="ARBA" id="ARBA00073635"/>
    </source>
</evidence>
<comment type="caution">
    <text evidence="14">The sequence shown here is derived from an EMBL/GenBank/DDBJ whole genome shotgun (WGS) entry which is preliminary data.</text>
</comment>
<keyword evidence="15" id="KW-1185">Reference proteome</keyword>
<evidence type="ECO:0000256" key="2">
    <source>
        <dbReference type="ARBA" id="ARBA00022679"/>
    </source>
</evidence>
<dbReference type="EMBL" id="PJCH01000005">
    <property type="protein sequence ID" value="PQA88420.1"/>
    <property type="molecule type" value="Genomic_DNA"/>
</dbReference>
<dbReference type="Gene3D" id="3.40.50.720">
    <property type="entry name" value="NAD(P)-binding Rossmann-like Domain"/>
    <property type="match status" value="1"/>
</dbReference>
<organism evidence="14 15">
    <name type="scientific">Hyphococcus luteus</name>
    <dbReference type="NCBI Taxonomy" id="2058213"/>
    <lineage>
        <taxon>Bacteria</taxon>
        <taxon>Pseudomonadati</taxon>
        <taxon>Pseudomonadota</taxon>
        <taxon>Alphaproteobacteria</taxon>
        <taxon>Parvularculales</taxon>
        <taxon>Parvularculaceae</taxon>
        <taxon>Hyphococcus</taxon>
    </lineage>
</organism>
<evidence type="ECO:0000256" key="10">
    <source>
        <dbReference type="ARBA" id="ARBA00075110"/>
    </source>
</evidence>
<dbReference type="GO" id="GO:0061605">
    <property type="term" value="F:molybdopterin-synthase adenylyltransferase activity"/>
    <property type="evidence" value="ECO:0007669"/>
    <property type="project" value="UniProtKB-EC"/>
</dbReference>
<comment type="similarity">
    <text evidence="1">Belongs to the HesA/MoeB/ThiF family.</text>
</comment>
<evidence type="ECO:0000256" key="3">
    <source>
        <dbReference type="ARBA" id="ARBA00022741"/>
    </source>
</evidence>
<evidence type="ECO:0000313" key="15">
    <source>
        <dbReference type="Proteomes" id="UP000239504"/>
    </source>
</evidence>
<dbReference type="InterPro" id="IPR000594">
    <property type="entry name" value="ThiF_NAD_FAD-bd"/>
</dbReference>
<dbReference type="FunFam" id="3.40.50.720:FF:000033">
    <property type="entry name" value="Adenylyltransferase and sulfurtransferase MOCS3"/>
    <property type="match status" value="1"/>
</dbReference>
<feature type="domain" description="THIF-type NAD/FAD binding fold" evidence="13">
    <location>
        <begin position="9"/>
        <end position="246"/>
    </location>
</feature>
<dbReference type="GO" id="GO:0005524">
    <property type="term" value="F:ATP binding"/>
    <property type="evidence" value="ECO:0007669"/>
    <property type="project" value="UniProtKB-KW"/>
</dbReference>
<comment type="catalytic activity">
    <reaction evidence="5">
        <text>[molybdopterin-synthase sulfur-carrier protein]-C-terminal Gly-Gly + ATP + H(+) = [molybdopterin-synthase sulfur-carrier protein]-C-terminal Gly-Gly-AMP + diphosphate</text>
        <dbReference type="Rhea" id="RHEA:43616"/>
        <dbReference type="Rhea" id="RHEA-COMP:12159"/>
        <dbReference type="Rhea" id="RHEA-COMP:12202"/>
        <dbReference type="ChEBI" id="CHEBI:15378"/>
        <dbReference type="ChEBI" id="CHEBI:30616"/>
        <dbReference type="ChEBI" id="CHEBI:33019"/>
        <dbReference type="ChEBI" id="CHEBI:90618"/>
        <dbReference type="ChEBI" id="CHEBI:90778"/>
        <dbReference type="EC" id="2.7.7.80"/>
    </reaction>
</comment>
<keyword evidence="3" id="KW-0547">Nucleotide-binding</keyword>
<dbReference type="SUPFAM" id="SSF69572">
    <property type="entry name" value="Activating enzymes of the ubiquitin-like proteins"/>
    <property type="match status" value="1"/>
</dbReference>
<name>A0A2S7K7E8_9PROT</name>
<dbReference type="GO" id="GO:0008641">
    <property type="term" value="F:ubiquitin-like modifier activating enzyme activity"/>
    <property type="evidence" value="ECO:0007669"/>
    <property type="project" value="InterPro"/>
</dbReference>
<protein>
    <recommendedName>
        <fullName evidence="9">Molybdopterin-synthase adenylyltransferase</fullName>
        <ecNumber evidence="8">2.7.7.80</ecNumber>
    </recommendedName>
    <alternativeName>
        <fullName evidence="12">MoaD protein adenylase</fullName>
    </alternativeName>
    <alternativeName>
        <fullName evidence="10">Molybdopterin-converting factor subunit 1 adenylase</fullName>
    </alternativeName>
    <alternativeName>
        <fullName evidence="11">Sulfur carrier protein MoaD adenylyltransferase</fullName>
    </alternativeName>
</protein>
<dbReference type="CDD" id="cd00757">
    <property type="entry name" value="ThiF_MoeB_HesA_family"/>
    <property type="match status" value="1"/>
</dbReference>
<dbReference type="InterPro" id="IPR035985">
    <property type="entry name" value="Ubiquitin-activating_enz"/>
</dbReference>
<evidence type="ECO:0000256" key="5">
    <source>
        <dbReference type="ARBA" id="ARBA00052218"/>
    </source>
</evidence>
<evidence type="ECO:0000259" key="13">
    <source>
        <dbReference type="Pfam" id="PF00899"/>
    </source>
</evidence>
<dbReference type="PANTHER" id="PTHR10953">
    <property type="entry name" value="UBIQUITIN-ACTIVATING ENZYME E1"/>
    <property type="match status" value="1"/>
</dbReference>
<dbReference type="RefSeq" id="WP_104829664.1">
    <property type="nucleotide sequence ID" value="NZ_PJCH01000005.1"/>
</dbReference>
<gene>
    <name evidence="14" type="ORF">CW354_09000</name>
</gene>
<dbReference type="Pfam" id="PF00899">
    <property type="entry name" value="ThiF"/>
    <property type="match status" value="1"/>
</dbReference>
<dbReference type="GO" id="GO:0005829">
    <property type="term" value="C:cytosol"/>
    <property type="evidence" value="ECO:0007669"/>
    <property type="project" value="TreeGrafter"/>
</dbReference>
<evidence type="ECO:0000256" key="7">
    <source>
        <dbReference type="ARBA" id="ARBA00063809"/>
    </source>
</evidence>
<keyword evidence="2 14" id="KW-0808">Transferase</keyword>
<proteinExistence type="inferred from homology"/>
<evidence type="ECO:0000256" key="11">
    <source>
        <dbReference type="ARBA" id="ARBA00075328"/>
    </source>
</evidence>
<evidence type="ECO:0000256" key="6">
    <source>
        <dbReference type="ARBA" id="ARBA00055169"/>
    </source>
</evidence>
<evidence type="ECO:0000256" key="8">
    <source>
        <dbReference type="ARBA" id="ARBA00066884"/>
    </source>
</evidence>
<comment type="function">
    <text evidence="6">Catalyzes the adenylation by ATP of the carboxyl group of the C-terminal glycine of sulfur carrier protein MoaD.</text>
</comment>
<dbReference type="GO" id="GO:0004792">
    <property type="term" value="F:thiosulfate-cyanide sulfurtransferase activity"/>
    <property type="evidence" value="ECO:0007669"/>
    <property type="project" value="TreeGrafter"/>
</dbReference>